<gene>
    <name evidence="2" type="ORF">QQS21_009888</name>
</gene>
<dbReference type="Proteomes" id="UP001251528">
    <property type="component" value="Unassembled WGS sequence"/>
</dbReference>
<dbReference type="PANTHER" id="PTHR39603:SF1">
    <property type="entry name" value="CYANOVIRIN-N DOMAIN-CONTAINING PROTEIN"/>
    <property type="match status" value="1"/>
</dbReference>
<proteinExistence type="predicted"/>
<name>A0AAJ0CGD2_9HYPO</name>
<reference evidence="2" key="1">
    <citation type="submission" date="2023-06" db="EMBL/GenBank/DDBJ databases">
        <title>Conoideocrella luteorostrata (Hypocreales: Clavicipitaceae), a potential biocontrol fungus for elongate hemlock scale in United States Christmas tree production areas.</title>
        <authorList>
            <person name="Barrett H."/>
            <person name="Lovett B."/>
            <person name="Macias A.M."/>
            <person name="Stajich J.E."/>
            <person name="Kasson M.T."/>
        </authorList>
    </citation>
    <scope>NUCLEOTIDE SEQUENCE</scope>
    <source>
        <strain evidence="2">ARSEF 14590</strain>
    </source>
</reference>
<evidence type="ECO:0000313" key="2">
    <source>
        <dbReference type="EMBL" id="KAK2592405.1"/>
    </source>
</evidence>
<dbReference type="AlphaFoldDB" id="A0AAJ0CGD2"/>
<evidence type="ECO:0000256" key="1">
    <source>
        <dbReference type="SAM" id="SignalP"/>
    </source>
</evidence>
<dbReference type="EMBL" id="JASWJB010000268">
    <property type="protein sequence ID" value="KAK2592405.1"/>
    <property type="molecule type" value="Genomic_DNA"/>
</dbReference>
<evidence type="ECO:0000313" key="3">
    <source>
        <dbReference type="Proteomes" id="UP001251528"/>
    </source>
</evidence>
<comment type="caution">
    <text evidence="2">The sequence shown here is derived from an EMBL/GenBank/DDBJ whole genome shotgun (WGS) entry which is preliminary data.</text>
</comment>
<feature type="signal peptide" evidence="1">
    <location>
        <begin position="1"/>
        <end position="17"/>
    </location>
</feature>
<dbReference type="PANTHER" id="PTHR39603">
    <property type="entry name" value="CYANOVIRIN-N DOMAIN-CONTAINING PROTEIN"/>
    <property type="match status" value="1"/>
</dbReference>
<protein>
    <submittedName>
        <fullName evidence="2">Uncharacterized protein</fullName>
    </submittedName>
</protein>
<keyword evidence="3" id="KW-1185">Reference proteome</keyword>
<accession>A0AAJ0CGD2</accession>
<sequence length="149" mass="15862">MLATSIFSLVALQLAAAASIPRADSAITSNTNNAASIFKRFRLNCDTNDFTAIAEDASRAIDFLRSIGSRPCVVPQGNGQEIEFKRFGTAIIKGHNVCVDRQSSSCNDVARGAGQIMDKCTRFDGVHNRVTGVNAAWGNGCLVVIIQGL</sequence>
<feature type="chain" id="PRO_5042566500" evidence="1">
    <location>
        <begin position="18"/>
        <end position="149"/>
    </location>
</feature>
<organism evidence="2 3">
    <name type="scientific">Conoideocrella luteorostrata</name>
    <dbReference type="NCBI Taxonomy" id="1105319"/>
    <lineage>
        <taxon>Eukaryota</taxon>
        <taxon>Fungi</taxon>
        <taxon>Dikarya</taxon>
        <taxon>Ascomycota</taxon>
        <taxon>Pezizomycotina</taxon>
        <taxon>Sordariomycetes</taxon>
        <taxon>Hypocreomycetidae</taxon>
        <taxon>Hypocreales</taxon>
        <taxon>Clavicipitaceae</taxon>
        <taxon>Conoideocrella</taxon>
    </lineage>
</organism>
<keyword evidence="1" id="KW-0732">Signal</keyword>